<reference evidence="1" key="1">
    <citation type="submission" date="2018-05" db="EMBL/GenBank/DDBJ databases">
        <authorList>
            <person name="Lanie J.A."/>
            <person name="Ng W.-L."/>
            <person name="Kazmierczak K.M."/>
            <person name="Andrzejewski T.M."/>
            <person name="Davidsen T.M."/>
            <person name="Wayne K.J."/>
            <person name="Tettelin H."/>
            <person name="Glass J.I."/>
            <person name="Rusch D."/>
            <person name="Podicherti R."/>
            <person name="Tsui H.-C.T."/>
            <person name="Winkler M.E."/>
        </authorList>
    </citation>
    <scope>NUCLEOTIDE SEQUENCE</scope>
</reference>
<sequence length="47" mass="5300">MTISTTPGSALTTREAWRHQGLCLFVGEHRRVFDAFVVDSRALQQPI</sequence>
<name>A0A382FUW1_9ZZZZ</name>
<dbReference type="AlphaFoldDB" id="A0A382FUW1"/>
<accession>A0A382FUW1</accession>
<protein>
    <submittedName>
        <fullName evidence="1">Uncharacterized protein</fullName>
    </submittedName>
</protein>
<evidence type="ECO:0000313" key="1">
    <source>
        <dbReference type="EMBL" id="SVB65751.1"/>
    </source>
</evidence>
<organism evidence="1">
    <name type="scientific">marine metagenome</name>
    <dbReference type="NCBI Taxonomy" id="408172"/>
    <lineage>
        <taxon>unclassified sequences</taxon>
        <taxon>metagenomes</taxon>
        <taxon>ecological metagenomes</taxon>
    </lineage>
</organism>
<dbReference type="EMBL" id="UINC01051506">
    <property type="protein sequence ID" value="SVB65751.1"/>
    <property type="molecule type" value="Genomic_DNA"/>
</dbReference>
<gene>
    <name evidence="1" type="ORF">METZ01_LOCUS218605</name>
</gene>
<proteinExistence type="predicted"/>